<dbReference type="GO" id="GO:0000287">
    <property type="term" value="F:magnesium ion binding"/>
    <property type="evidence" value="ECO:0007669"/>
    <property type="project" value="UniProtKB-ARBA"/>
</dbReference>
<dbReference type="SUPFAM" id="SSF51604">
    <property type="entry name" value="Enolase C-terminal domain-like"/>
    <property type="match status" value="1"/>
</dbReference>
<dbReference type="SMART" id="SM00922">
    <property type="entry name" value="MR_MLE"/>
    <property type="match status" value="1"/>
</dbReference>
<comment type="caution">
    <text evidence="9">The sequence shown here is derived from an EMBL/GenBank/DDBJ whole genome shotgun (WGS) entry which is preliminary data.</text>
</comment>
<dbReference type="InterPro" id="IPR029017">
    <property type="entry name" value="Enolase-like_N"/>
</dbReference>
<dbReference type="InterPro" id="IPR034593">
    <property type="entry name" value="DgoD-like"/>
</dbReference>
<dbReference type="InterPro" id="IPR013342">
    <property type="entry name" value="Mandelate_racemase_C"/>
</dbReference>
<protein>
    <recommendedName>
        <fullName evidence="7">Dipeptide epimerase</fullName>
        <ecNumber evidence="7">5.1.1.-</ecNumber>
    </recommendedName>
</protein>
<proteinExistence type="inferred from homology"/>
<feature type="binding site" evidence="6">
    <location>
        <position position="206"/>
    </location>
    <ligand>
        <name>Mg(2+)</name>
        <dbReference type="ChEBI" id="CHEBI:18420"/>
    </ligand>
</feature>
<feature type="domain" description="Mandelate racemase/muconate lactonizing enzyme C-terminal" evidence="8">
    <location>
        <begin position="135"/>
        <end position="227"/>
    </location>
</feature>
<dbReference type="Pfam" id="PF02746">
    <property type="entry name" value="MR_MLE_N"/>
    <property type="match status" value="1"/>
</dbReference>
<dbReference type="InterPro" id="IPR036849">
    <property type="entry name" value="Enolase-like_C_sf"/>
</dbReference>
<comment type="cofactor">
    <cofactor evidence="6 7">
        <name>Mg(2+)</name>
        <dbReference type="ChEBI" id="CHEBI:18420"/>
    </cofactor>
    <text evidence="6 7">Binds 1 Mg(2+) ion per subunit.</text>
</comment>
<evidence type="ECO:0000256" key="5">
    <source>
        <dbReference type="PIRSR" id="PIRSR634603-1"/>
    </source>
</evidence>
<dbReference type="PANTHER" id="PTHR48080">
    <property type="entry name" value="D-GALACTONATE DEHYDRATASE-RELATED"/>
    <property type="match status" value="1"/>
</dbReference>
<evidence type="ECO:0000259" key="8">
    <source>
        <dbReference type="SMART" id="SM00922"/>
    </source>
</evidence>
<keyword evidence="3 6" id="KW-0460">Magnesium</keyword>
<sequence>MKLTFSPYTLELKHTFTISTYSRDSTPGVQVRLRHEGITGYGEAAMPQYLGETVESVMSFLSKADMSQFNDPMMTEDILSYVDHLAPGNCAAKAAIDIALHDLIGKMMDIPCHRLFGLDKSKAPETSYTIGIASPQETTQKVKEASDKYHILKVKLGTDHDRQIIESVRRETDTPLIVDANQGWNDLDKAIDMCHWLKEMGVRLVEQPMTCSKLDLMAQLREASPIPIFADESVQRASDIWRLDGVVDGINIKLMKCTGMHEAWNMINIARSLGMMTMLGCMTETSCAVSAAAQLSPAVDFADLDGNLLIANDPFDGMHVVGGRITLNDRPGIGVIEIKQMQA</sequence>
<dbReference type="PANTHER" id="PTHR48080:SF3">
    <property type="entry name" value="ENOLASE SUPERFAMILY MEMBER DDB_G0284701"/>
    <property type="match status" value="1"/>
</dbReference>
<evidence type="ECO:0000256" key="7">
    <source>
        <dbReference type="RuleBase" id="RU366006"/>
    </source>
</evidence>
<comment type="similarity">
    <text evidence="1 7">Belongs to the mandelate racemase/muconate lactonizing enzyme family.</text>
</comment>
<dbReference type="GO" id="GO:0016855">
    <property type="term" value="F:racemase and epimerase activity, acting on amino acids and derivatives"/>
    <property type="evidence" value="ECO:0007669"/>
    <property type="project" value="UniProtKB-UniRule"/>
</dbReference>
<reference evidence="9" key="2">
    <citation type="submission" date="2021-04" db="EMBL/GenBank/DDBJ databases">
        <authorList>
            <person name="Gilroy R."/>
        </authorList>
    </citation>
    <scope>NUCLEOTIDE SEQUENCE</scope>
    <source>
        <strain evidence="9">MalCec1-1739</strain>
    </source>
</reference>
<dbReference type="EMBL" id="DWUP01000201">
    <property type="protein sequence ID" value="HJD53788.1"/>
    <property type="molecule type" value="Genomic_DNA"/>
</dbReference>
<dbReference type="InterPro" id="IPR034603">
    <property type="entry name" value="Dipeptide_epimerase"/>
</dbReference>
<keyword evidence="4 7" id="KW-0413">Isomerase</keyword>
<feature type="active site" description="Proton acceptor; specific for (S)-substrate epimerization" evidence="5">
    <location>
        <position position="253"/>
    </location>
</feature>
<dbReference type="InterPro" id="IPR013341">
    <property type="entry name" value="Mandelate_racemase_N_dom"/>
</dbReference>
<feature type="active site" description="Proton acceptor; specific for (R)-substrate epimerization" evidence="5">
    <location>
        <position position="155"/>
    </location>
</feature>
<accession>A0A9D2UJW2</accession>
<feature type="binding site" evidence="6">
    <location>
        <position position="179"/>
    </location>
    <ligand>
        <name>Mg(2+)</name>
        <dbReference type="ChEBI" id="CHEBI:18420"/>
    </ligand>
</feature>
<dbReference type="EC" id="5.1.1.-" evidence="7"/>
<dbReference type="Gene3D" id="3.30.390.10">
    <property type="entry name" value="Enolase-like, N-terminal domain"/>
    <property type="match status" value="1"/>
</dbReference>
<feature type="binding site" evidence="6">
    <location>
        <position position="231"/>
    </location>
    <ligand>
        <name>Mg(2+)</name>
        <dbReference type="ChEBI" id="CHEBI:18420"/>
    </ligand>
</feature>
<dbReference type="CDD" id="cd03319">
    <property type="entry name" value="L-Ala-DL-Glu_epimerase"/>
    <property type="match status" value="1"/>
</dbReference>
<name>A0A9D2UJW2_9BACT</name>
<organism evidence="9 10">
    <name type="scientific">Candidatus Avibacteroides avistercoris</name>
    <dbReference type="NCBI Taxonomy" id="2840690"/>
    <lineage>
        <taxon>Bacteria</taxon>
        <taxon>Pseudomonadati</taxon>
        <taxon>Bacteroidota</taxon>
        <taxon>Bacteroidia</taxon>
        <taxon>Bacteroidales</taxon>
        <taxon>Bacteroidaceae</taxon>
        <taxon>Bacteroidaceae incertae sedis</taxon>
        <taxon>Candidatus Avibacteroides</taxon>
    </lineage>
</organism>
<evidence type="ECO:0000313" key="9">
    <source>
        <dbReference type="EMBL" id="HJD53788.1"/>
    </source>
</evidence>
<dbReference type="SFLD" id="SFLDF00010">
    <property type="entry name" value="dipeptide_epimerase"/>
    <property type="match status" value="1"/>
</dbReference>
<dbReference type="Proteomes" id="UP000787625">
    <property type="component" value="Unassembled WGS sequence"/>
</dbReference>
<evidence type="ECO:0000256" key="3">
    <source>
        <dbReference type="ARBA" id="ARBA00022842"/>
    </source>
</evidence>
<dbReference type="InterPro" id="IPR029065">
    <property type="entry name" value="Enolase_C-like"/>
</dbReference>
<dbReference type="AlphaFoldDB" id="A0A9D2UJW2"/>
<evidence type="ECO:0000313" key="10">
    <source>
        <dbReference type="Proteomes" id="UP000787625"/>
    </source>
</evidence>
<dbReference type="SUPFAM" id="SSF54826">
    <property type="entry name" value="Enolase N-terminal domain-like"/>
    <property type="match status" value="1"/>
</dbReference>
<keyword evidence="2 6" id="KW-0479">Metal-binding</keyword>
<dbReference type="Pfam" id="PF13378">
    <property type="entry name" value="MR_MLE_C"/>
    <property type="match status" value="1"/>
</dbReference>
<evidence type="ECO:0000256" key="2">
    <source>
        <dbReference type="ARBA" id="ARBA00022723"/>
    </source>
</evidence>
<evidence type="ECO:0000256" key="4">
    <source>
        <dbReference type="ARBA" id="ARBA00023235"/>
    </source>
</evidence>
<gene>
    <name evidence="9" type="ORF">IAA93_08715</name>
</gene>
<dbReference type="SFLD" id="SFLDG00180">
    <property type="entry name" value="muconate_cycloisomerase"/>
    <property type="match status" value="1"/>
</dbReference>
<evidence type="ECO:0000256" key="6">
    <source>
        <dbReference type="PIRSR" id="PIRSR634603-3"/>
    </source>
</evidence>
<evidence type="ECO:0000256" key="1">
    <source>
        <dbReference type="ARBA" id="ARBA00008031"/>
    </source>
</evidence>
<dbReference type="SFLD" id="SFLDS00001">
    <property type="entry name" value="Enolase"/>
    <property type="match status" value="1"/>
</dbReference>
<reference evidence="9" key="1">
    <citation type="journal article" date="2021" name="PeerJ">
        <title>Extensive microbial diversity within the chicken gut microbiome revealed by metagenomics and culture.</title>
        <authorList>
            <person name="Gilroy R."/>
            <person name="Ravi A."/>
            <person name="Getino M."/>
            <person name="Pursley I."/>
            <person name="Horton D.L."/>
            <person name="Alikhan N.F."/>
            <person name="Baker D."/>
            <person name="Gharbi K."/>
            <person name="Hall N."/>
            <person name="Watson M."/>
            <person name="Adriaenssens E.M."/>
            <person name="Foster-Nyarko E."/>
            <person name="Jarju S."/>
            <person name="Secka A."/>
            <person name="Antonio M."/>
            <person name="Oren A."/>
            <person name="Chaudhuri R.R."/>
            <person name="La Ragione R."/>
            <person name="Hildebrand F."/>
            <person name="Pallen M.J."/>
        </authorList>
    </citation>
    <scope>NUCLEOTIDE SEQUENCE</scope>
    <source>
        <strain evidence="9">MalCec1-1739</strain>
    </source>
</reference>
<dbReference type="Gene3D" id="3.20.20.120">
    <property type="entry name" value="Enolase-like C-terminal domain"/>
    <property type="match status" value="1"/>
</dbReference>